<dbReference type="EMBL" id="PZQS01000006">
    <property type="protein sequence ID" value="PVD28491.1"/>
    <property type="molecule type" value="Genomic_DNA"/>
</dbReference>
<dbReference type="OMA" id="RFALMPI"/>
<dbReference type="Proteomes" id="UP000245119">
    <property type="component" value="Linkage Group LG6"/>
</dbReference>
<evidence type="ECO:0000256" key="2">
    <source>
        <dbReference type="ARBA" id="ARBA00009706"/>
    </source>
</evidence>
<sequence>MAVLGAQFVFSITMFSFLQKLSPYYSFGRWILSHRLVRYLHPTDEELKQMAGISGGGGKGKGKRQDFKKMMNSAKAEGFSVPRNLPIQLDTAKVEAADLVQLQYYAEYQWLMDFSLCAVIVYILTEIYYTISQHHIEFNASIMWCLLTIAFCLRILYSQTVMYFHAEEGGERMLCITFGFFFLVLSMGILVVSDGGILEFGLEEGYKNFSEGALLFMRKQGFESHGPMSFMTFKVILIFFCSILGALLTFPGMRLAKLHLDTLKYNKGNFLLQGLLHVNYLLPIVVILLWVRPIGRDVLCGKGMFFGTRYLFDAQFESLRLIVVVIMCILRFLLMPLFMQSHLNLAHEKIEHMKKESGRISSIELQKMVARVFYYLCMVAIQYLAPVLLILFLTFLLKTMGNYSWSVIFGDHVADFFSGYQRLPRRSFLASDNSTLGSILTTTAHFTVTLNDLRAVFTPVWYQGLLSFLMWWVCTAWFISTSFGIMYYSQNTDR</sequence>
<keyword evidence="5 7" id="KW-0472">Membrane</keyword>
<proteinExistence type="inferred from homology"/>
<evidence type="ECO:0000256" key="6">
    <source>
        <dbReference type="ARBA" id="ARBA00023180"/>
    </source>
</evidence>
<keyword evidence="3 7" id="KW-0812">Transmembrane</keyword>
<feature type="transmembrane region" description="Helical" evidence="7">
    <location>
        <begin position="270"/>
        <end position="291"/>
    </location>
</feature>
<keyword evidence="6" id="KW-0325">Glycoprotein</keyword>
<feature type="transmembrane region" description="Helical" evidence="7">
    <location>
        <begin position="469"/>
        <end position="488"/>
    </location>
</feature>
<name>A0A2T7P505_POMCA</name>
<reference evidence="8 9" key="1">
    <citation type="submission" date="2018-04" db="EMBL/GenBank/DDBJ databases">
        <title>The genome of golden apple snail Pomacea canaliculata provides insight into stress tolerance and invasive adaptation.</title>
        <authorList>
            <person name="Liu C."/>
            <person name="Liu B."/>
            <person name="Ren Y."/>
            <person name="Zhang Y."/>
            <person name="Wang H."/>
            <person name="Li S."/>
            <person name="Jiang F."/>
            <person name="Yin L."/>
            <person name="Zhang G."/>
            <person name="Qian W."/>
            <person name="Fan W."/>
        </authorList>
    </citation>
    <scope>NUCLEOTIDE SEQUENCE [LARGE SCALE GENOMIC DNA]</scope>
    <source>
        <strain evidence="8">SZHN2017</strain>
        <tissue evidence="8">Muscle</tissue>
    </source>
</reference>
<organism evidence="8 9">
    <name type="scientific">Pomacea canaliculata</name>
    <name type="common">Golden apple snail</name>
    <dbReference type="NCBI Taxonomy" id="400727"/>
    <lineage>
        <taxon>Eukaryota</taxon>
        <taxon>Metazoa</taxon>
        <taxon>Spiralia</taxon>
        <taxon>Lophotrochozoa</taxon>
        <taxon>Mollusca</taxon>
        <taxon>Gastropoda</taxon>
        <taxon>Caenogastropoda</taxon>
        <taxon>Architaenioglossa</taxon>
        <taxon>Ampullarioidea</taxon>
        <taxon>Ampullariidae</taxon>
        <taxon>Pomacea</taxon>
    </lineage>
</organism>
<feature type="transmembrane region" description="Helical" evidence="7">
    <location>
        <begin position="141"/>
        <end position="161"/>
    </location>
</feature>
<comment type="similarity">
    <text evidence="2">Belongs to the TMEM161 family.</text>
</comment>
<accession>A0A2T7P505</accession>
<dbReference type="GO" id="GO:0016020">
    <property type="term" value="C:membrane"/>
    <property type="evidence" value="ECO:0007669"/>
    <property type="project" value="UniProtKB-SubCell"/>
</dbReference>
<evidence type="ECO:0000313" key="8">
    <source>
        <dbReference type="EMBL" id="PVD28491.1"/>
    </source>
</evidence>
<evidence type="ECO:0000256" key="7">
    <source>
        <dbReference type="SAM" id="Phobius"/>
    </source>
</evidence>
<dbReference type="InterPro" id="IPR019395">
    <property type="entry name" value="Transmembrane_161A/B"/>
</dbReference>
<dbReference type="PANTHER" id="PTHR13624:SF6">
    <property type="entry name" value="EMEI"/>
    <property type="match status" value="1"/>
</dbReference>
<evidence type="ECO:0008006" key="10">
    <source>
        <dbReference type="Google" id="ProtNLM"/>
    </source>
</evidence>
<evidence type="ECO:0000256" key="4">
    <source>
        <dbReference type="ARBA" id="ARBA00022989"/>
    </source>
</evidence>
<feature type="transmembrane region" description="Helical" evidence="7">
    <location>
        <begin position="110"/>
        <end position="129"/>
    </location>
</feature>
<protein>
    <recommendedName>
        <fullName evidence="10">Transmembrane protein 161B</fullName>
    </recommendedName>
</protein>
<gene>
    <name evidence="8" type="ORF">C0Q70_11079</name>
</gene>
<feature type="transmembrane region" description="Helical" evidence="7">
    <location>
        <begin position="173"/>
        <end position="192"/>
    </location>
</feature>
<comment type="caution">
    <text evidence="8">The sequence shown here is derived from an EMBL/GenBank/DDBJ whole genome shotgun (WGS) entry which is preliminary data.</text>
</comment>
<dbReference type="Pfam" id="PF10268">
    <property type="entry name" value="Tmemb_161AB"/>
    <property type="match status" value="1"/>
</dbReference>
<comment type="subcellular location">
    <subcellularLocation>
        <location evidence="1">Membrane</location>
        <topology evidence="1">Multi-pass membrane protein</topology>
    </subcellularLocation>
</comment>
<keyword evidence="4 7" id="KW-1133">Transmembrane helix</keyword>
<feature type="transmembrane region" description="Helical" evidence="7">
    <location>
        <begin position="319"/>
        <end position="339"/>
    </location>
</feature>
<feature type="transmembrane region" description="Helical" evidence="7">
    <location>
        <begin position="372"/>
        <end position="397"/>
    </location>
</feature>
<dbReference type="PANTHER" id="PTHR13624">
    <property type="entry name" value="RE42071P"/>
    <property type="match status" value="1"/>
</dbReference>
<keyword evidence="9" id="KW-1185">Reference proteome</keyword>
<evidence type="ECO:0000256" key="5">
    <source>
        <dbReference type="ARBA" id="ARBA00023136"/>
    </source>
</evidence>
<evidence type="ECO:0000256" key="3">
    <source>
        <dbReference type="ARBA" id="ARBA00022692"/>
    </source>
</evidence>
<dbReference type="OrthoDB" id="784140at2759"/>
<evidence type="ECO:0000313" key="9">
    <source>
        <dbReference type="Proteomes" id="UP000245119"/>
    </source>
</evidence>
<dbReference type="AlphaFoldDB" id="A0A2T7P505"/>
<evidence type="ECO:0000256" key="1">
    <source>
        <dbReference type="ARBA" id="ARBA00004141"/>
    </source>
</evidence>
<feature type="transmembrane region" description="Helical" evidence="7">
    <location>
        <begin position="231"/>
        <end position="250"/>
    </location>
</feature>